<protein>
    <recommendedName>
        <fullName evidence="4">CCDC92/74 N-terminal domain-containing protein</fullName>
    </recommendedName>
</protein>
<evidence type="ECO:0000259" key="4">
    <source>
        <dbReference type="Pfam" id="PF14916"/>
    </source>
</evidence>
<dbReference type="PANTHER" id="PTHR14882">
    <property type="entry name" value="COILED-COIL DOMAIN-CONTAINING 74A"/>
    <property type="match status" value="1"/>
</dbReference>
<evidence type="ECO:0000313" key="6">
    <source>
        <dbReference type="Proteomes" id="UP001497644"/>
    </source>
</evidence>
<feature type="coiled-coil region" evidence="2">
    <location>
        <begin position="47"/>
        <end position="85"/>
    </location>
</feature>
<dbReference type="InterPro" id="IPR039496">
    <property type="entry name" value="CCDC92/74_N"/>
</dbReference>
<feature type="region of interest" description="Disordered" evidence="3">
    <location>
        <begin position="213"/>
        <end position="382"/>
    </location>
</feature>
<dbReference type="Proteomes" id="UP001497644">
    <property type="component" value="Chromosome 5"/>
</dbReference>
<sequence>MTSKVLMKLPTVPFPQGKKAPPDLVSLSERNDGFAHVRHQSLNIDRVVQLEQNMKFLQEQHQATLVALHQEIESLRQRNRDLQFQLVFSKRVHCNVASSPSSPEDNGNGFAKSKNSPICVNVTPLQVELLEKDLQDIKTSLQEAKTHNQYLSSIIEQQKKRLDITKDQKNKIEMTDVGVQVGDPVQASLVVLLEESYAMVKRLHKENMDQKKEIASLRAASSTNNAGSSRGGRSRDGNNSHHSRVSPTSTTMQEQNSRKFPPLPIPSYWHRRSSRYNTNRHEKPDHQADAADSTVLPQLQNGSVRSAEAANSCFESPSYRSREYRNYGRDGNNRKYRGQASRRESNHYYHSRDFKDRNSKDYPRDADDTGEGSKDADNPRRQ</sequence>
<feature type="compositionally biased region" description="Basic and acidic residues" evidence="3">
    <location>
        <begin position="320"/>
        <end position="333"/>
    </location>
</feature>
<proteinExistence type="predicted"/>
<evidence type="ECO:0000256" key="3">
    <source>
        <dbReference type="SAM" id="MobiDB-lite"/>
    </source>
</evidence>
<dbReference type="PANTHER" id="PTHR14882:SF5">
    <property type="entry name" value="COILED-COIL DOMAIN CONTAINING 74A"/>
    <property type="match status" value="1"/>
</dbReference>
<feature type="coiled-coil region" evidence="2">
    <location>
        <begin position="127"/>
        <end position="175"/>
    </location>
</feature>
<keyword evidence="1 2" id="KW-0175">Coiled coil</keyword>
<name>A0AAV2NZN1_9HYME</name>
<feature type="compositionally biased region" description="Polar residues" evidence="3">
    <location>
        <begin position="295"/>
        <end position="304"/>
    </location>
</feature>
<dbReference type="InterPro" id="IPR040370">
    <property type="entry name" value="CCDC74A/CCDC74B/CCDC92"/>
</dbReference>
<dbReference type="AlphaFoldDB" id="A0AAV2NZN1"/>
<feature type="compositionally biased region" description="Polar residues" evidence="3">
    <location>
        <begin position="245"/>
        <end position="255"/>
    </location>
</feature>
<evidence type="ECO:0000313" key="5">
    <source>
        <dbReference type="EMBL" id="CAL1685031.1"/>
    </source>
</evidence>
<feature type="compositionally biased region" description="Basic and acidic residues" evidence="3">
    <location>
        <begin position="341"/>
        <end position="382"/>
    </location>
</feature>
<organism evidence="5 6">
    <name type="scientific">Lasius platythorax</name>
    <dbReference type="NCBI Taxonomy" id="488582"/>
    <lineage>
        <taxon>Eukaryota</taxon>
        <taxon>Metazoa</taxon>
        <taxon>Ecdysozoa</taxon>
        <taxon>Arthropoda</taxon>
        <taxon>Hexapoda</taxon>
        <taxon>Insecta</taxon>
        <taxon>Pterygota</taxon>
        <taxon>Neoptera</taxon>
        <taxon>Endopterygota</taxon>
        <taxon>Hymenoptera</taxon>
        <taxon>Apocrita</taxon>
        <taxon>Aculeata</taxon>
        <taxon>Formicoidea</taxon>
        <taxon>Formicidae</taxon>
        <taxon>Formicinae</taxon>
        <taxon>Lasius</taxon>
        <taxon>Lasius</taxon>
    </lineage>
</organism>
<keyword evidence="6" id="KW-1185">Reference proteome</keyword>
<dbReference type="EMBL" id="OZ034828">
    <property type="protein sequence ID" value="CAL1685031.1"/>
    <property type="molecule type" value="Genomic_DNA"/>
</dbReference>
<feature type="compositionally biased region" description="Low complexity" evidence="3">
    <location>
        <begin position="218"/>
        <end position="228"/>
    </location>
</feature>
<reference evidence="5" key="1">
    <citation type="submission" date="2024-04" db="EMBL/GenBank/DDBJ databases">
        <authorList>
            <consortium name="Molecular Ecology Group"/>
        </authorList>
    </citation>
    <scope>NUCLEOTIDE SEQUENCE</scope>
</reference>
<accession>A0AAV2NZN1</accession>
<feature type="compositionally biased region" description="Basic and acidic residues" evidence="3">
    <location>
        <begin position="279"/>
        <end position="289"/>
    </location>
</feature>
<feature type="domain" description="CCDC92/74 N-terminal" evidence="4">
    <location>
        <begin position="45"/>
        <end position="98"/>
    </location>
</feature>
<dbReference type="Pfam" id="PF14916">
    <property type="entry name" value="CCDC92"/>
    <property type="match status" value="1"/>
</dbReference>
<gene>
    <name evidence="5" type="ORF">LPLAT_LOCUS10520</name>
</gene>
<evidence type="ECO:0000256" key="1">
    <source>
        <dbReference type="ARBA" id="ARBA00023054"/>
    </source>
</evidence>
<evidence type="ECO:0000256" key="2">
    <source>
        <dbReference type="SAM" id="Coils"/>
    </source>
</evidence>